<comment type="caution">
    <text evidence="1">The sequence shown here is derived from an EMBL/GenBank/DDBJ whole genome shotgun (WGS) entry which is preliminary data.</text>
</comment>
<protein>
    <submittedName>
        <fullName evidence="1">Uncharacterized protein</fullName>
    </submittedName>
</protein>
<dbReference type="EMBL" id="BARS01019383">
    <property type="protein sequence ID" value="GAF90281.1"/>
    <property type="molecule type" value="Genomic_DNA"/>
</dbReference>
<sequence>MRNKHVFKEKVLCRCPKESCGDTFYKTVTVEYVTNQRGDVIEHKIRM</sequence>
<accession>X0TSV8</accession>
<dbReference type="AlphaFoldDB" id="X0TSV8"/>
<proteinExistence type="predicted"/>
<organism evidence="1">
    <name type="scientific">marine sediment metagenome</name>
    <dbReference type="NCBI Taxonomy" id="412755"/>
    <lineage>
        <taxon>unclassified sequences</taxon>
        <taxon>metagenomes</taxon>
        <taxon>ecological metagenomes</taxon>
    </lineage>
</organism>
<gene>
    <name evidence="1" type="ORF">S01H1_31420</name>
</gene>
<evidence type="ECO:0000313" key="1">
    <source>
        <dbReference type="EMBL" id="GAF90281.1"/>
    </source>
</evidence>
<reference evidence="1" key="1">
    <citation type="journal article" date="2014" name="Front. Microbiol.">
        <title>High frequency of phylogenetically diverse reductive dehalogenase-homologous genes in deep subseafloor sedimentary metagenomes.</title>
        <authorList>
            <person name="Kawai M."/>
            <person name="Futagami T."/>
            <person name="Toyoda A."/>
            <person name="Takaki Y."/>
            <person name="Nishi S."/>
            <person name="Hori S."/>
            <person name="Arai W."/>
            <person name="Tsubouchi T."/>
            <person name="Morono Y."/>
            <person name="Uchiyama I."/>
            <person name="Ito T."/>
            <person name="Fujiyama A."/>
            <person name="Inagaki F."/>
            <person name="Takami H."/>
        </authorList>
    </citation>
    <scope>NUCLEOTIDE SEQUENCE</scope>
    <source>
        <strain evidence="1">Expedition CK06-06</strain>
    </source>
</reference>
<name>X0TSV8_9ZZZZ</name>